<proteinExistence type="predicted"/>
<gene>
    <name evidence="1" type="ORF">LOK49_LG09G02312</name>
</gene>
<sequence length="417" mass="45674">MGDIGPRPVLNLSHESNKKQIGGDEGINMGSNCNHNLGQDFNHVGDGTLGHKSRAHNLRCDGLNPDHSGIFVPGSKQGLCQVRQTTGISNGEDNRTQTTNQRGDGSYGSNSRKLQGVEFATRNISLEHGIDQRVLNQQDGLNPNEIHLGLADVVDRSTGQFLQIGRPIGVDGVDEADNDALEVFPGVDRMINKVDVGIWDPQGVLQALEGYGSHESSDESLGPNEEVDACTEEERVDDFDPNLNRLFHEEKVPFSSRNQHTVGTEGEAVFDSGEKVCDSFDRDNMNSSPPSHIQGIHSVSVRGGVGGESSVGIMVSNKNDNWPLLNTNRNSTSDSLNPQKSNMDTYRNDLLMEESPNHRLQSNNVCGHDGNESAKWLRKMSKYVSFPSEEDDVPHFAQLFDTLGLALCLHKMYGRDS</sequence>
<reference evidence="1 2" key="1">
    <citation type="journal article" date="2022" name="Plant J.">
        <title>Chromosome-level genome of Camellia lanceoleosa provides a valuable resource for understanding genome evolution and self-incompatibility.</title>
        <authorList>
            <person name="Gong W."/>
            <person name="Xiao S."/>
            <person name="Wang L."/>
            <person name="Liao Z."/>
            <person name="Chang Y."/>
            <person name="Mo W."/>
            <person name="Hu G."/>
            <person name="Li W."/>
            <person name="Zhao G."/>
            <person name="Zhu H."/>
            <person name="Hu X."/>
            <person name="Ji K."/>
            <person name="Xiang X."/>
            <person name="Song Q."/>
            <person name="Yuan D."/>
            <person name="Jin S."/>
            <person name="Zhang L."/>
        </authorList>
    </citation>
    <scope>NUCLEOTIDE SEQUENCE [LARGE SCALE GENOMIC DNA]</scope>
    <source>
        <strain evidence="1">SQ_2022a</strain>
    </source>
</reference>
<evidence type="ECO:0000313" key="1">
    <source>
        <dbReference type="EMBL" id="KAI7999211.1"/>
    </source>
</evidence>
<dbReference type="EMBL" id="CM045765">
    <property type="protein sequence ID" value="KAI7999211.1"/>
    <property type="molecule type" value="Genomic_DNA"/>
</dbReference>
<name>A0ACC0GGL8_9ERIC</name>
<dbReference type="Proteomes" id="UP001060215">
    <property type="component" value="Chromosome 8"/>
</dbReference>
<keyword evidence="2" id="KW-1185">Reference proteome</keyword>
<evidence type="ECO:0000313" key="2">
    <source>
        <dbReference type="Proteomes" id="UP001060215"/>
    </source>
</evidence>
<comment type="caution">
    <text evidence="1">The sequence shown here is derived from an EMBL/GenBank/DDBJ whole genome shotgun (WGS) entry which is preliminary data.</text>
</comment>
<protein>
    <submittedName>
        <fullName evidence="1">Uncharacterized protein</fullName>
    </submittedName>
</protein>
<accession>A0ACC0GGL8</accession>
<organism evidence="1 2">
    <name type="scientific">Camellia lanceoleosa</name>
    <dbReference type="NCBI Taxonomy" id="1840588"/>
    <lineage>
        <taxon>Eukaryota</taxon>
        <taxon>Viridiplantae</taxon>
        <taxon>Streptophyta</taxon>
        <taxon>Embryophyta</taxon>
        <taxon>Tracheophyta</taxon>
        <taxon>Spermatophyta</taxon>
        <taxon>Magnoliopsida</taxon>
        <taxon>eudicotyledons</taxon>
        <taxon>Gunneridae</taxon>
        <taxon>Pentapetalae</taxon>
        <taxon>asterids</taxon>
        <taxon>Ericales</taxon>
        <taxon>Theaceae</taxon>
        <taxon>Camellia</taxon>
    </lineage>
</organism>